<accession>A0A943I4N7</accession>
<dbReference type="InterPro" id="IPR053378">
    <property type="entry name" value="Prenyl_diphosphate_synthase"/>
</dbReference>
<keyword evidence="6" id="KW-0479">Metal-binding</keyword>
<evidence type="ECO:0000256" key="5">
    <source>
        <dbReference type="ARBA" id="ARBA00022679"/>
    </source>
</evidence>
<evidence type="ECO:0000313" key="13">
    <source>
        <dbReference type="EMBL" id="MBS5519741.1"/>
    </source>
</evidence>
<gene>
    <name evidence="13" type="ORF">KHX13_05345</name>
</gene>
<dbReference type="Gene3D" id="1.10.600.10">
    <property type="entry name" value="Farnesyl Diphosphate Synthase"/>
    <property type="match status" value="1"/>
</dbReference>
<comment type="similarity">
    <text evidence="2 12">Belongs to the FPP/GGPP synthase family.</text>
</comment>
<comment type="caution">
    <text evidence="13">The sequence shown here is derived from an EMBL/GenBank/DDBJ whole genome shotgun (WGS) entry which is preliminary data.</text>
</comment>
<organism evidence="13 14">
    <name type="scientific">Acidaminococcus intestini</name>
    <dbReference type="NCBI Taxonomy" id="187327"/>
    <lineage>
        <taxon>Bacteria</taxon>
        <taxon>Bacillati</taxon>
        <taxon>Bacillota</taxon>
        <taxon>Negativicutes</taxon>
        <taxon>Acidaminococcales</taxon>
        <taxon>Acidaminococcaceae</taxon>
        <taxon>Acidaminococcus</taxon>
    </lineage>
</organism>
<dbReference type="PANTHER" id="PTHR43281">
    <property type="entry name" value="FARNESYL DIPHOSPHATE SYNTHASE"/>
    <property type="match status" value="1"/>
</dbReference>
<comment type="catalytic activity">
    <reaction evidence="11">
        <text>isopentenyl diphosphate + (2E)-geranyl diphosphate = (2E,6E)-farnesyl diphosphate + diphosphate</text>
        <dbReference type="Rhea" id="RHEA:19361"/>
        <dbReference type="ChEBI" id="CHEBI:33019"/>
        <dbReference type="ChEBI" id="CHEBI:58057"/>
        <dbReference type="ChEBI" id="CHEBI:128769"/>
        <dbReference type="ChEBI" id="CHEBI:175763"/>
        <dbReference type="EC" id="2.5.1.10"/>
    </reaction>
</comment>
<sequence>MMDLSQYLKERSERVDDFLKKRIGVGAISRVDEAMAYSALAGGKRLRPILLMAAADAVGGNGTDFLPLAAALEMIHTYSLIHDDLPEMDNDDYRRGRLTNHKVFGQAMAVLAGDGLLTQAFEVMTEQKGVDPALMVEIIHLIARCAGPEGMVGGQALDINAEEKHLEPSELKQLHEAKTGALFIAAIRSGALLGGGSKDEVNALTKFASLFGLAFQITDDILDVEGDSKVMGKKAGMDEKMHKSTYVSLFTLEGAKAMALDTLKKAELSLEPFGERAEPLLEIARHLYNRKK</sequence>
<evidence type="ECO:0000256" key="2">
    <source>
        <dbReference type="ARBA" id="ARBA00006706"/>
    </source>
</evidence>
<evidence type="ECO:0000256" key="10">
    <source>
        <dbReference type="ARBA" id="ARBA00032873"/>
    </source>
</evidence>
<evidence type="ECO:0000256" key="6">
    <source>
        <dbReference type="ARBA" id="ARBA00022723"/>
    </source>
</evidence>
<dbReference type="GO" id="GO:0046872">
    <property type="term" value="F:metal ion binding"/>
    <property type="evidence" value="ECO:0007669"/>
    <property type="project" value="UniProtKB-KW"/>
</dbReference>
<name>A0A943I4N7_9FIRM</name>
<dbReference type="PROSITE" id="PS00444">
    <property type="entry name" value="POLYPRENYL_SYNTHASE_2"/>
    <property type="match status" value="1"/>
</dbReference>
<dbReference type="EMBL" id="JAGZCZ010000005">
    <property type="protein sequence ID" value="MBS5519741.1"/>
    <property type="molecule type" value="Genomic_DNA"/>
</dbReference>
<dbReference type="AlphaFoldDB" id="A0A943I4N7"/>
<dbReference type="InterPro" id="IPR033749">
    <property type="entry name" value="Polyprenyl_synt_CS"/>
</dbReference>
<evidence type="ECO:0000256" key="3">
    <source>
        <dbReference type="ARBA" id="ARBA00012439"/>
    </source>
</evidence>
<dbReference type="EC" id="2.5.1.10" evidence="3"/>
<protein>
    <recommendedName>
        <fullName evidence="4">Farnesyl diphosphate synthase</fullName>
        <ecNumber evidence="3">2.5.1.10</ecNumber>
    </recommendedName>
    <alternativeName>
        <fullName evidence="10">(2E,6E)-farnesyl diphosphate synthase</fullName>
    </alternativeName>
    <alternativeName>
        <fullName evidence="9">Geranyltranstransferase</fullName>
    </alternativeName>
</protein>
<dbReference type="CDD" id="cd00685">
    <property type="entry name" value="Trans_IPPS_HT"/>
    <property type="match status" value="1"/>
</dbReference>
<evidence type="ECO:0000256" key="7">
    <source>
        <dbReference type="ARBA" id="ARBA00022842"/>
    </source>
</evidence>
<evidence type="ECO:0000313" key="14">
    <source>
        <dbReference type="Proteomes" id="UP000754226"/>
    </source>
</evidence>
<evidence type="ECO:0000256" key="9">
    <source>
        <dbReference type="ARBA" id="ARBA00032380"/>
    </source>
</evidence>
<dbReference type="FunFam" id="1.10.600.10:FF:000001">
    <property type="entry name" value="Geranylgeranyl diphosphate synthase"/>
    <property type="match status" value="1"/>
</dbReference>
<dbReference type="PROSITE" id="PS00723">
    <property type="entry name" value="POLYPRENYL_SYNTHASE_1"/>
    <property type="match status" value="1"/>
</dbReference>
<evidence type="ECO:0000256" key="11">
    <source>
        <dbReference type="ARBA" id="ARBA00049399"/>
    </source>
</evidence>
<dbReference type="InterPro" id="IPR000092">
    <property type="entry name" value="Polyprenyl_synt"/>
</dbReference>
<reference evidence="13" key="1">
    <citation type="submission" date="2021-02" db="EMBL/GenBank/DDBJ databases">
        <title>Infant gut strain persistence is associated with maternal origin, phylogeny, and functional potential including surface adhesion and iron acquisition.</title>
        <authorList>
            <person name="Lou Y.C."/>
        </authorList>
    </citation>
    <scope>NUCLEOTIDE SEQUENCE</scope>
    <source>
        <strain evidence="13">L3_106_000M1_dasL3_106_000M1_concoct_15</strain>
    </source>
</reference>
<proteinExistence type="inferred from homology"/>
<comment type="cofactor">
    <cofactor evidence="1">
        <name>Mg(2+)</name>
        <dbReference type="ChEBI" id="CHEBI:18420"/>
    </cofactor>
</comment>
<keyword evidence="8" id="KW-0414">Isoprene biosynthesis</keyword>
<dbReference type="NCBIfam" id="NF045485">
    <property type="entry name" value="FPPsyn"/>
    <property type="match status" value="1"/>
</dbReference>
<dbReference type="GO" id="GO:0004337">
    <property type="term" value="F:(2E,6E)-farnesyl diphosphate synthase activity"/>
    <property type="evidence" value="ECO:0007669"/>
    <property type="project" value="UniProtKB-EC"/>
</dbReference>
<dbReference type="SFLD" id="SFLDS00005">
    <property type="entry name" value="Isoprenoid_Synthase_Type_I"/>
    <property type="match status" value="1"/>
</dbReference>
<evidence type="ECO:0000256" key="4">
    <source>
        <dbReference type="ARBA" id="ARBA00015100"/>
    </source>
</evidence>
<dbReference type="SUPFAM" id="SSF48576">
    <property type="entry name" value="Terpenoid synthases"/>
    <property type="match status" value="1"/>
</dbReference>
<dbReference type="Pfam" id="PF00348">
    <property type="entry name" value="polyprenyl_synt"/>
    <property type="match status" value="1"/>
</dbReference>
<dbReference type="GO" id="GO:0016114">
    <property type="term" value="P:terpenoid biosynthetic process"/>
    <property type="evidence" value="ECO:0007669"/>
    <property type="project" value="UniProtKB-ARBA"/>
</dbReference>
<evidence type="ECO:0000256" key="12">
    <source>
        <dbReference type="RuleBase" id="RU004466"/>
    </source>
</evidence>
<dbReference type="SFLD" id="SFLDG01017">
    <property type="entry name" value="Polyprenyl_Transferase_Like"/>
    <property type="match status" value="1"/>
</dbReference>
<evidence type="ECO:0000256" key="8">
    <source>
        <dbReference type="ARBA" id="ARBA00023229"/>
    </source>
</evidence>
<dbReference type="Proteomes" id="UP000754226">
    <property type="component" value="Unassembled WGS sequence"/>
</dbReference>
<keyword evidence="7" id="KW-0460">Magnesium</keyword>
<dbReference type="InterPro" id="IPR008949">
    <property type="entry name" value="Isoprenoid_synthase_dom_sf"/>
</dbReference>
<dbReference type="GO" id="GO:0005737">
    <property type="term" value="C:cytoplasm"/>
    <property type="evidence" value="ECO:0007669"/>
    <property type="project" value="UniProtKB-ARBA"/>
</dbReference>
<evidence type="ECO:0000256" key="1">
    <source>
        <dbReference type="ARBA" id="ARBA00001946"/>
    </source>
</evidence>
<dbReference type="PANTHER" id="PTHR43281:SF1">
    <property type="entry name" value="FARNESYL DIPHOSPHATE SYNTHASE"/>
    <property type="match status" value="1"/>
</dbReference>
<keyword evidence="5 12" id="KW-0808">Transferase</keyword>